<feature type="compositionally biased region" description="Basic and acidic residues" evidence="1">
    <location>
        <begin position="24"/>
        <end position="36"/>
    </location>
</feature>
<evidence type="ECO:0000256" key="1">
    <source>
        <dbReference type="SAM" id="MobiDB-lite"/>
    </source>
</evidence>
<keyword evidence="3" id="KW-1185">Reference proteome</keyword>
<proteinExistence type="predicted"/>
<reference evidence="2 3" key="1">
    <citation type="journal article" date="2019" name="Genome Biol. Evol.">
        <title>Insights into the evolution of the New World diploid cottons (Gossypium, subgenus Houzingenia) based on genome sequencing.</title>
        <authorList>
            <person name="Grover C.E."/>
            <person name="Arick M.A. 2nd"/>
            <person name="Thrash A."/>
            <person name="Conover J.L."/>
            <person name="Sanders W.S."/>
            <person name="Peterson D.G."/>
            <person name="Frelichowski J.E."/>
            <person name="Scheffler J.A."/>
            <person name="Scheffler B.E."/>
            <person name="Wendel J.F."/>
        </authorList>
    </citation>
    <scope>NUCLEOTIDE SEQUENCE [LARGE SCALE GENOMIC DNA]</scope>
    <source>
        <strain evidence="2">27</strain>
        <tissue evidence="2">Leaf</tissue>
    </source>
</reference>
<feature type="region of interest" description="Disordered" evidence="1">
    <location>
        <begin position="1"/>
        <end position="36"/>
    </location>
</feature>
<name>A0A7J8RMA5_GOSDV</name>
<comment type="caution">
    <text evidence="2">The sequence shown here is derived from an EMBL/GenBank/DDBJ whole genome shotgun (WGS) entry which is preliminary data.</text>
</comment>
<gene>
    <name evidence="2" type="ORF">Godav_015181</name>
</gene>
<sequence length="93" mass="10312">MGDPVNESDGGNHAPFKDMLLGEEGSRKKEHDDADEKLQDGDVITLIIDGILSICVSKRVHSLTKENINLTMIIYNNSIFSGVEKDNFETLFS</sequence>
<organism evidence="2 3">
    <name type="scientific">Gossypium davidsonii</name>
    <name type="common">Davidson's cotton</name>
    <name type="synonym">Gossypium klotzschianum subsp. davidsonii</name>
    <dbReference type="NCBI Taxonomy" id="34287"/>
    <lineage>
        <taxon>Eukaryota</taxon>
        <taxon>Viridiplantae</taxon>
        <taxon>Streptophyta</taxon>
        <taxon>Embryophyta</taxon>
        <taxon>Tracheophyta</taxon>
        <taxon>Spermatophyta</taxon>
        <taxon>Magnoliopsida</taxon>
        <taxon>eudicotyledons</taxon>
        <taxon>Gunneridae</taxon>
        <taxon>Pentapetalae</taxon>
        <taxon>rosids</taxon>
        <taxon>malvids</taxon>
        <taxon>Malvales</taxon>
        <taxon>Malvaceae</taxon>
        <taxon>Malvoideae</taxon>
        <taxon>Gossypium</taxon>
    </lineage>
</organism>
<dbReference type="Proteomes" id="UP000593561">
    <property type="component" value="Unassembled WGS sequence"/>
</dbReference>
<accession>A0A7J8RMA5</accession>
<evidence type="ECO:0000313" key="3">
    <source>
        <dbReference type="Proteomes" id="UP000593561"/>
    </source>
</evidence>
<dbReference type="EMBL" id="JABFAC010000006">
    <property type="protein sequence ID" value="MBA0614978.1"/>
    <property type="molecule type" value="Genomic_DNA"/>
</dbReference>
<evidence type="ECO:0000313" key="2">
    <source>
        <dbReference type="EMBL" id="MBA0614978.1"/>
    </source>
</evidence>
<protein>
    <submittedName>
        <fullName evidence="2">Uncharacterized protein</fullName>
    </submittedName>
</protein>
<dbReference type="AlphaFoldDB" id="A0A7J8RMA5"/>